<proteinExistence type="predicted"/>
<reference evidence="1 2" key="1">
    <citation type="submission" date="2020-04" db="EMBL/GenBank/DDBJ databases">
        <title>MicrobeNet Type strains.</title>
        <authorList>
            <person name="Nicholson A.C."/>
        </authorList>
    </citation>
    <scope>NUCLEOTIDE SEQUENCE [LARGE SCALE GENOMIC DNA]</scope>
    <source>
        <strain evidence="1 2">ATCC 23612</strain>
    </source>
</reference>
<comment type="caution">
    <text evidence="1">The sequence shown here is derived from an EMBL/GenBank/DDBJ whole genome shotgun (WGS) entry which is preliminary data.</text>
</comment>
<dbReference type="AlphaFoldDB" id="A0A7X6RPQ9"/>
<sequence>MTPARDGWRSRELAETMDLIRAETGRAWAEACAEWDAEPSSDAERDLAELVLSDPGQFPWRVVDAAMDRLVCPGCGRALGSGERGCGPCDLADGHRYLGREVDRPAVPPGNEHAIRVGSVVVRQWYRYPATVVCGWELGLPEIHRGFLPTGAQARAAKARLNRLTDQQLRTVASYRELEELTGGA</sequence>
<gene>
    <name evidence="1" type="ORF">HGB44_09940</name>
</gene>
<dbReference type="Proteomes" id="UP000553209">
    <property type="component" value="Unassembled WGS sequence"/>
</dbReference>
<evidence type="ECO:0000313" key="2">
    <source>
        <dbReference type="Proteomes" id="UP000553209"/>
    </source>
</evidence>
<organism evidence="1 2">
    <name type="scientific">Nocardiopsis alborubida</name>
    <dbReference type="NCBI Taxonomy" id="146802"/>
    <lineage>
        <taxon>Bacteria</taxon>
        <taxon>Bacillati</taxon>
        <taxon>Actinomycetota</taxon>
        <taxon>Actinomycetes</taxon>
        <taxon>Streptosporangiales</taxon>
        <taxon>Nocardiopsidaceae</taxon>
        <taxon>Nocardiopsis</taxon>
    </lineage>
</organism>
<dbReference type="EMBL" id="JAAXPG010000007">
    <property type="protein sequence ID" value="NKY97974.1"/>
    <property type="molecule type" value="Genomic_DNA"/>
</dbReference>
<protein>
    <submittedName>
        <fullName evidence="1">Uncharacterized protein</fullName>
    </submittedName>
</protein>
<evidence type="ECO:0000313" key="1">
    <source>
        <dbReference type="EMBL" id="NKY97974.1"/>
    </source>
</evidence>
<dbReference type="RefSeq" id="WP_061080440.1">
    <property type="nucleotide sequence ID" value="NZ_JAAXPG010000007.1"/>
</dbReference>
<keyword evidence="2" id="KW-1185">Reference proteome</keyword>
<accession>A0A7X6RPQ9</accession>
<name>A0A7X6RPQ9_9ACTN</name>